<keyword evidence="9" id="KW-1185">Reference proteome</keyword>
<dbReference type="SUPFAM" id="SSF88946">
    <property type="entry name" value="Sigma2 domain of RNA polymerase sigma factors"/>
    <property type="match status" value="1"/>
</dbReference>
<dbReference type="InterPro" id="IPR007627">
    <property type="entry name" value="RNA_pol_sigma70_r2"/>
</dbReference>
<dbReference type="Gene3D" id="1.10.1740.10">
    <property type="match status" value="1"/>
</dbReference>
<name>A0ABU0DYW8_9FIRM</name>
<dbReference type="CDD" id="cd06171">
    <property type="entry name" value="Sigma70_r4"/>
    <property type="match status" value="1"/>
</dbReference>
<comment type="caution">
    <text evidence="8">The sequence shown here is derived from an EMBL/GenBank/DDBJ whole genome shotgun (WGS) entry which is preliminary data.</text>
</comment>
<evidence type="ECO:0000256" key="2">
    <source>
        <dbReference type="ARBA" id="ARBA00023015"/>
    </source>
</evidence>
<evidence type="ECO:0000256" key="5">
    <source>
        <dbReference type="ARBA" id="ARBA00023163"/>
    </source>
</evidence>
<evidence type="ECO:0000256" key="3">
    <source>
        <dbReference type="ARBA" id="ARBA00023082"/>
    </source>
</evidence>
<evidence type="ECO:0000259" key="7">
    <source>
        <dbReference type="Pfam" id="PF08281"/>
    </source>
</evidence>
<dbReference type="SUPFAM" id="SSF88659">
    <property type="entry name" value="Sigma3 and sigma4 domains of RNA polymerase sigma factors"/>
    <property type="match status" value="1"/>
</dbReference>
<proteinExistence type="inferred from homology"/>
<gene>
    <name evidence="8" type="ORF">J2S15_000563</name>
</gene>
<sequence>MSRNYIPTIDEDVIRKAQQADTEAFSKIYKAYYNKVYFIAYQYYRNEESAKDIVQEVFIRVHNKIDTLKEPKAFASWLSRVTYTTCVNHDRNKLKTVDLGEKTTVEDFVDNSHVSISDELEGKRVNEIIMESLENMSTPMKSVGLLRYYDGLQIGEIAEILDVPRGTVNSRISRIKVKLKEDLKRNGISPKNYSIVLAPATISLAYQTLSANMVLGSASANELLEKIVNTKTLAKSGILLKLALGGTATTVAVAGILIFNQPKAPVENNQTVTPVVEKPVKEVEEDVATFSNISYLEDWTNEAVNLNITTTNDNYDQILVNGVATTSVTENGNYTIQLVNDEAVIDQREIEVTNIDIHSPNGSYEKKGDTFTYYLSDDLSKINPDSIRFYKNNQTSEDYKYNEENNTLTIVSKGSTIDKFYISDYAGNELEIIIQ</sequence>
<dbReference type="InterPro" id="IPR036388">
    <property type="entry name" value="WH-like_DNA-bd_sf"/>
</dbReference>
<evidence type="ECO:0000259" key="6">
    <source>
        <dbReference type="Pfam" id="PF04542"/>
    </source>
</evidence>
<dbReference type="Pfam" id="PF08281">
    <property type="entry name" value="Sigma70_r4_2"/>
    <property type="match status" value="1"/>
</dbReference>
<evidence type="ECO:0000256" key="4">
    <source>
        <dbReference type="ARBA" id="ARBA00023125"/>
    </source>
</evidence>
<dbReference type="RefSeq" id="WP_307405276.1">
    <property type="nucleotide sequence ID" value="NZ_JAUSUR010000001.1"/>
</dbReference>
<dbReference type="NCBIfam" id="TIGR02937">
    <property type="entry name" value="sigma70-ECF"/>
    <property type="match status" value="1"/>
</dbReference>
<protein>
    <submittedName>
        <fullName evidence="8">RNA polymerase sigma factor (Sigma-70 family)</fullName>
    </submittedName>
</protein>
<reference evidence="8 9" key="1">
    <citation type="submission" date="2023-07" db="EMBL/GenBank/DDBJ databases">
        <title>Genomic Encyclopedia of Type Strains, Phase IV (KMG-IV): sequencing the most valuable type-strain genomes for metagenomic binning, comparative biology and taxonomic classification.</title>
        <authorList>
            <person name="Goeker M."/>
        </authorList>
    </citation>
    <scope>NUCLEOTIDE SEQUENCE [LARGE SCALE GENOMIC DNA]</scope>
    <source>
        <strain evidence="8 9">DSM 16784</strain>
    </source>
</reference>
<evidence type="ECO:0000313" key="9">
    <source>
        <dbReference type="Proteomes" id="UP001230220"/>
    </source>
</evidence>
<dbReference type="InterPro" id="IPR013324">
    <property type="entry name" value="RNA_pol_sigma_r3/r4-like"/>
</dbReference>
<dbReference type="PANTHER" id="PTHR43133">
    <property type="entry name" value="RNA POLYMERASE ECF-TYPE SIGMA FACTO"/>
    <property type="match status" value="1"/>
</dbReference>
<keyword evidence="4" id="KW-0238">DNA-binding</keyword>
<keyword evidence="2" id="KW-0805">Transcription regulation</keyword>
<dbReference type="Pfam" id="PF04542">
    <property type="entry name" value="Sigma70_r2"/>
    <property type="match status" value="1"/>
</dbReference>
<feature type="domain" description="RNA polymerase sigma factor 70 region 4 type 2" evidence="7">
    <location>
        <begin position="128"/>
        <end position="179"/>
    </location>
</feature>
<evidence type="ECO:0000256" key="1">
    <source>
        <dbReference type="ARBA" id="ARBA00010641"/>
    </source>
</evidence>
<dbReference type="InterPro" id="IPR013249">
    <property type="entry name" value="RNA_pol_sigma70_r4_t2"/>
</dbReference>
<keyword evidence="3" id="KW-0731">Sigma factor</keyword>
<feature type="domain" description="RNA polymerase sigma-70 region 2" evidence="6">
    <location>
        <begin position="28"/>
        <end position="91"/>
    </location>
</feature>
<dbReference type="Proteomes" id="UP001230220">
    <property type="component" value="Unassembled WGS sequence"/>
</dbReference>
<organism evidence="8 9">
    <name type="scientific">Breznakia pachnodae</name>
    <dbReference type="NCBI Taxonomy" id="265178"/>
    <lineage>
        <taxon>Bacteria</taxon>
        <taxon>Bacillati</taxon>
        <taxon>Bacillota</taxon>
        <taxon>Erysipelotrichia</taxon>
        <taxon>Erysipelotrichales</taxon>
        <taxon>Erysipelotrichaceae</taxon>
        <taxon>Breznakia</taxon>
    </lineage>
</organism>
<dbReference type="InterPro" id="IPR039425">
    <property type="entry name" value="RNA_pol_sigma-70-like"/>
</dbReference>
<dbReference type="InterPro" id="IPR013325">
    <property type="entry name" value="RNA_pol_sigma_r2"/>
</dbReference>
<evidence type="ECO:0000313" key="8">
    <source>
        <dbReference type="EMBL" id="MDQ0359832.1"/>
    </source>
</evidence>
<keyword evidence="5" id="KW-0804">Transcription</keyword>
<dbReference type="InterPro" id="IPR014284">
    <property type="entry name" value="RNA_pol_sigma-70_dom"/>
</dbReference>
<dbReference type="Gene3D" id="1.10.10.10">
    <property type="entry name" value="Winged helix-like DNA-binding domain superfamily/Winged helix DNA-binding domain"/>
    <property type="match status" value="1"/>
</dbReference>
<dbReference type="EMBL" id="JAUSUR010000001">
    <property type="protein sequence ID" value="MDQ0359832.1"/>
    <property type="molecule type" value="Genomic_DNA"/>
</dbReference>
<comment type="similarity">
    <text evidence="1">Belongs to the sigma-70 factor family. ECF subfamily.</text>
</comment>
<dbReference type="PANTHER" id="PTHR43133:SF8">
    <property type="entry name" value="RNA POLYMERASE SIGMA FACTOR HI_1459-RELATED"/>
    <property type="match status" value="1"/>
</dbReference>
<accession>A0ABU0DYW8</accession>